<proteinExistence type="predicted"/>
<name>A0A426X3S9_ENSVE</name>
<dbReference type="Proteomes" id="UP000287651">
    <property type="component" value="Unassembled WGS sequence"/>
</dbReference>
<feature type="compositionally biased region" description="Basic and acidic residues" evidence="1">
    <location>
        <begin position="47"/>
        <end position="59"/>
    </location>
</feature>
<reference evidence="2 3" key="1">
    <citation type="journal article" date="2014" name="Agronomy (Basel)">
        <title>A Draft Genome Sequence for Ensete ventricosum, the Drought-Tolerant Tree Against Hunger.</title>
        <authorList>
            <person name="Harrison J."/>
            <person name="Moore K.A."/>
            <person name="Paszkiewicz K."/>
            <person name="Jones T."/>
            <person name="Grant M."/>
            <person name="Ambacheew D."/>
            <person name="Muzemil S."/>
            <person name="Studholme D.J."/>
        </authorList>
    </citation>
    <scope>NUCLEOTIDE SEQUENCE [LARGE SCALE GENOMIC DNA]</scope>
</reference>
<evidence type="ECO:0000313" key="2">
    <source>
        <dbReference type="EMBL" id="RRT34131.1"/>
    </source>
</evidence>
<sequence length="77" mass="8203">MEIQYPLSEGSKEKGWSATTRPSARVVSYGQGSYRGGRTRLGPPARGDAHPRPARRGVEPIKAPHVGTVPARPRGAA</sequence>
<evidence type="ECO:0000313" key="3">
    <source>
        <dbReference type="Proteomes" id="UP000287651"/>
    </source>
</evidence>
<dbReference type="EMBL" id="AMZH03027498">
    <property type="protein sequence ID" value="RRT34131.1"/>
    <property type="molecule type" value="Genomic_DNA"/>
</dbReference>
<gene>
    <name evidence="2" type="ORF">B296_00039696</name>
</gene>
<feature type="region of interest" description="Disordered" evidence="1">
    <location>
        <begin position="1"/>
        <end position="77"/>
    </location>
</feature>
<accession>A0A426X3S9</accession>
<comment type="caution">
    <text evidence="2">The sequence shown here is derived from an EMBL/GenBank/DDBJ whole genome shotgun (WGS) entry which is preliminary data.</text>
</comment>
<evidence type="ECO:0000256" key="1">
    <source>
        <dbReference type="SAM" id="MobiDB-lite"/>
    </source>
</evidence>
<dbReference type="AlphaFoldDB" id="A0A426X3S9"/>
<organism evidence="2 3">
    <name type="scientific">Ensete ventricosum</name>
    <name type="common">Abyssinian banana</name>
    <name type="synonym">Musa ensete</name>
    <dbReference type="NCBI Taxonomy" id="4639"/>
    <lineage>
        <taxon>Eukaryota</taxon>
        <taxon>Viridiplantae</taxon>
        <taxon>Streptophyta</taxon>
        <taxon>Embryophyta</taxon>
        <taxon>Tracheophyta</taxon>
        <taxon>Spermatophyta</taxon>
        <taxon>Magnoliopsida</taxon>
        <taxon>Liliopsida</taxon>
        <taxon>Zingiberales</taxon>
        <taxon>Musaceae</taxon>
        <taxon>Ensete</taxon>
    </lineage>
</organism>
<protein>
    <submittedName>
        <fullName evidence="2">Uncharacterized protein</fullName>
    </submittedName>
</protein>